<evidence type="ECO:0000256" key="9">
    <source>
        <dbReference type="ARBA" id="ARBA00022989"/>
    </source>
</evidence>
<evidence type="ECO:0000256" key="7">
    <source>
        <dbReference type="ARBA" id="ARBA00022892"/>
    </source>
</evidence>
<dbReference type="Proteomes" id="UP000282087">
    <property type="component" value="Unassembled WGS sequence"/>
</dbReference>
<evidence type="ECO:0000313" key="12">
    <source>
        <dbReference type="EMBL" id="RMX67369.1"/>
    </source>
</evidence>
<gene>
    <name evidence="13" type="ORF">DD237_001363</name>
    <name evidence="12" type="ORF">DD238_000792</name>
</gene>
<dbReference type="SUPFAM" id="SSF50978">
    <property type="entry name" value="WD40 repeat-like"/>
    <property type="match status" value="1"/>
</dbReference>
<keyword evidence="3" id="KW-0853">WD repeat</keyword>
<dbReference type="Proteomes" id="UP000286097">
    <property type="component" value="Unassembled WGS sequence"/>
</dbReference>
<dbReference type="InterPro" id="IPR036322">
    <property type="entry name" value="WD40_repeat_dom_sf"/>
</dbReference>
<protein>
    <recommendedName>
        <fullName evidence="16">Anaphase-promoting complex subunit 4 WD40 domain-containing protein</fullName>
    </recommendedName>
</protein>
<keyword evidence="5" id="KW-0677">Repeat</keyword>
<dbReference type="AlphaFoldDB" id="A0A3M6VL12"/>
<keyword evidence="4 11" id="KW-0812">Transmembrane</keyword>
<dbReference type="InterPro" id="IPR045260">
    <property type="entry name" value="Sec12-like"/>
</dbReference>
<evidence type="ECO:0000256" key="1">
    <source>
        <dbReference type="ARBA" id="ARBA00004389"/>
    </source>
</evidence>
<feature type="transmembrane region" description="Helical" evidence="11">
    <location>
        <begin position="489"/>
        <end position="508"/>
    </location>
</feature>
<dbReference type="VEuPathDB" id="FungiDB:DD237_001363"/>
<feature type="transmembrane region" description="Helical" evidence="11">
    <location>
        <begin position="409"/>
        <end position="435"/>
    </location>
</feature>
<keyword evidence="10 11" id="KW-0472">Membrane</keyword>
<proteinExistence type="predicted"/>
<evidence type="ECO:0000256" key="4">
    <source>
        <dbReference type="ARBA" id="ARBA00022692"/>
    </source>
</evidence>
<dbReference type="GO" id="GO:0003400">
    <property type="term" value="P:regulation of COPII vesicle coating"/>
    <property type="evidence" value="ECO:0007669"/>
    <property type="project" value="TreeGrafter"/>
</dbReference>
<dbReference type="EMBL" id="QKXF01000097">
    <property type="protein sequence ID" value="RQM17383.1"/>
    <property type="molecule type" value="Genomic_DNA"/>
</dbReference>
<keyword evidence="8" id="KW-0653">Protein transport</keyword>
<evidence type="ECO:0000313" key="15">
    <source>
        <dbReference type="Proteomes" id="UP000286097"/>
    </source>
</evidence>
<evidence type="ECO:0008006" key="16">
    <source>
        <dbReference type="Google" id="ProtNLM"/>
    </source>
</evidence>
<evidence type="ECO:0000256" key="3">
    <source>
        <dbReference type="ARBA" id="ARBA00022574"/>
    </source>
</evidence>
<keyword evidence="7" id="KW-0931">ER-Golgi transport</keyword>
<comment type="caution">
    <text evidence="12">The sequence shown here is derived from an EMBL/GenBank/DDBJ whole genome shotgun (WGS) entry which is preliminary data.</text>
</comment>
<dbReference type="PANTHER" id="PTHR23284:SF0">
    <property type="entry name" value="PROLACTIN REGULATORY ELEMENT-BINDING PROTEIN"/>
    <property type="match status" value="1"/>
</dbReference>
<feature type="transmembrane region" description="Helical" evidence="11">
    <location>
        <begin position="528"/>
        <end position="551"/>
    </location>
</feature>
<evidence type="ECO:0000256" key="10">
    <source>
        <dbReference type="ARBA" id="ARBA00023136"/>
    </source>
</evidence>
<dbReference type="STRING" id="542832.A0A3M6VL12"/>
<dbReference type="GO" id="GO:0005085">
    <property type="term" value="F:guanyl-nucleotide exchange factor activity"/>
    <property type="evidence" value="ECO:0007669"/>
    <property type="project" value="InterPro"/>
</dbReference>
<evidence type="ECO:0000256" key="5">
    <source>
        <dbReference type="ARBA" id="ARBA00022737"/>
    </source>
</evidence>
<evidence type="ECO:0000256" key="11">
    <source>
        <dbReference type="SAM" id="Phobius"/>
    </source>
</evidence>
<dbReference type="InterPro" id="IPR015943">
    <property type="entry name" value="WD40/YVTN_repeat-like_dom_sf"/>
</dbReference>
<dbReference type="PANTHER" id="PTHR23284">
    <property type="entry name" value="PROLACTIN REGULATORY ELEMENT BINDING PROTEIN"/>
    <property type="match status" value="1"/>
</dbReference>
<dbReference type="GO" id="GO:0015031">
    <property type="term" value="P:protein transport"/>
    <property type="evidence" value="ECO:0007669"/>
    <property type="project" value="UniProtKB-KW"/>
</dbReference>
<dbReference type="GO" id="GO:0006888">
    <property type="term" value="P:endoplasmic reticulum to Golgi vesicle-mediated transport"/>
    <property type="evidence" value="ECO:0007669"/>
    <property type="project" value="TreeGrafter"/>
</dbReference>
<dbReference type="Gene3D" id="2.130.10.10">
    <property type="entry name" value="YVTN repeat-like/Quinoprotein amine dehydrogenase"/>
    <property type="match status" value="1"/>
</dbReference>
<accession>A0A3M6VL12</accession>
<evidence type="ECO:0000313" key="13">
    <source>
        <dbReference type="EMBL" id="RQM17383.1"/>
    </source>
</evidence>
<evidence type="ECO:0000313" key="14">
    <source>
        <dbReference type="Proteomes" id="UP000282087"/>
    </source>
</evidence>
<dbReference type="GO" id="GO:0005789">
    <property type="term" value="C:endoplasmic reticulum membrane"/>
    <property type="evidence" value="ECO:0007669"/>
    <property type="project" value="UniProtKB-SubCell"/>
</dbReference>
<sequence length="553" mass="60571">MLVTYPIMGLSYARGFFAICGGGGSLKSGIKNTVDIYQLSDTDPTGFTKEITADTGLELASGVAFSHDGQLIAVSVSAGCWIYALDLKNKTMTLLVKFRTDFHEEESSQTCARFVGNSTILTGGEDGVIRIWRLNRDSFKPEKAVGTAKALAISDEIDPCDEIAVKEQAKLGDCVINGINMVTLTREYRGHTKRIRDIDVDLSHRNLVASSAEDQSCHLWRLTEVTPVCKFSKDDALDIAFQRLSTKPMAGPRKHLFRCVRFAKSGRRLYTVLTPARGDSILIKWKPETIAQENEEQWSWVVEETAIAGDKPVASLCVSQDDRFVCAAAVTGEIKVFLASTLQQYKKKSTEQHSFAITGMSFAPPVDKQNPVFHLVSGGADKNLLRHEISLEGGLVKSRMEITVGALKSVVSAIVGFVLNLWMAMLLLFILLLFIHARTGMLDSPLAGFNDLASLSFNSSDGLVTIGAFIASTVVTWLFATYSSVIHRFFWNGLFCLLFGVGAFFVAISAEFELKWQTGDAAIDELLAYKIAILLGACSIALFLCHSLLVLTL</sequence>
<organism evidence="12 14">
    <name type="scientific">Peronospora effusa</name>
    <dbReference type="NCBI Taxonomy" id="542832"/>
    <lineage>
        <taxon>Eukaryota</taxon>
        <taxon>Sar</taxon>
        <taxon>Stramenopiles</taxon>
        <taxon>Oomycota</taxon>
        <taxon>Peronosporomycetes</taxon>
        <taxon>Peronosporales</taxon>
        <taxon>Peronosporaceae</taxon>
        <taxon>Peronospora</taxon>
    </lineage>
</organism>
<dbReference type="InterPro" id="IPR001680">
    <property type="entry name" value="WD40_rpt"/>
</dbReference>
<dbReference type="EMBL" id="QLLG01000168">
    <property type="protein sequence ID" value="RMX67369.1"/>
    <property type="molecule type" value="Genomic_DNA"/>
</dbReference>
<evidence type="ECO:0000256" key="2">
    <source>
        <dbReference type="ARBA" id="ARBA00022448"/>
    </source>
</evidence>
<keyword evidence="2" id="KW-0813">Transport</keyword>
<name>A0A3M6VL12_9STRA</name>
<keyword evidence="6" id="KW-0256">Endoplasmic reticulum</keyword>
<keyword evidence="9 11" id="KW-1133">Transmembrane helix</keyword>
<dbReference type="Pfam" id="PF00400">
    <property type="entry name" value="WD40"/>
    <property type="match status" value="2"/>
</dbReference>
<comment type="subcellular location">
    <subcellularLocation>
        <location evidence="1">Endoplasmic reticulum membrane</location>
        <topology evidence="1">Single-pass membrane protein</topology>
    </subcellularLocation>
</comment>
<dbReference type="SMART" id="SM00320">
    <property type="entry name" value="WD40"/>
    <property type="match status" value="5"/>
</dbReference>
<keyword evidence="14" id="KW-1185">Reference proteome</keyword>
<evidence type="ECO:0000256" key="6">
    <source>
        <dbReference type="ARBA" id="ARBA00022824"/>
    </source>
</evidence>
<reference evidence="14 15" key="1">
    <citation type="submission" date="2018-06" db="EMBL/GenBank/DDBJ databases">
        <title>Comparative genomics of downy mildews reveals potential adaptations to biotrophy.</title>
        <authorList>
            <person name="Fletcher K."/>
            <person name="Klosterman S.J."/>
            <person name="Derevnina L."/>
            <person name="Martin F."/>
            <person name="Koike S."/>
            <person name="Reyes Chin-Wo S."/>
            <person name="Mou B."/>
            <person name="Michelmore R."/>
        </authorList>
    </citation>
    <scope>NUCLEOTIDE SEQUENCE [LARGE SCALE GENOMIC DNA]</scope>
    <source>
        <strain evidence="13 15">R13</strain>
        <strain evidence="12 14">R14</strain>
    </source>
</reference>
<feature type="transmembrane region" description="Helical" evidence="11">
    <location>
        <begin position="462"/>
        <end position="482"/>
    </location>
</feature>
<evidence type="ECO:0000256" key="8">
    <source>
        <dbReference type="ARBA" id="ARBA00022927"/>
    </source>
</evidence>